<keyword evidence="2" id="KW-1185">Reference proteome</keyword>
<dbReference type="AlphaFoldDB" id="H1Y7T9"/>
<proteinExistence type="predicted"/>
<dbReference type="eggNOG" id="ENOG502ZAHF">
    <property type="taxonomic scope" value="Bacteria"/>
</dbReference>
<dbReference type="STRING" id="714943.Mucpa_6371"/>
<name>H1Y7T9_9SPHI</name>
<dbReference type="PROSITE" id="PS51257">
    <property type="entry name" value="PROKAR_LIPOPROTEIN"/>
    <property type="match status" value="1"/>
</dbReference>
<dbReference type="EMBL" id="CM001403">
    <property type="protein sequence ID" value="EHQ30425.1"/>
    <property type="molecule type" value="Genomic_DNA"/>
</dbReference>
<dbReference type="OrthoDB" id="973569at2"/>
<reference evidence="1" key="1">
    <citation type="submission" date="2011-09" db="EMBL/GenBank/DDBJ databases">
        <title>The permanent draft genome of Mucilaginibacter paludis DSM 18603.</title>
        <authorList>
            <consortium name="US DOE Joint Genome Institute (JGI-PGF)"/>
            <person name="Lucas S."/>
            <person name="Han J."/>
            <person name="Lapidus A."/>
            <person name="Bruce D."/>
            <person name="Goodwin L."/>
            <person name="Pitluck S."/>
            <person name="Peters L."/>
            <person name="Kyrpides N."/>
            <person name="Mavromatis K."/>
            <person name="Ivanova N."/>
            <person name="Mikhailova N."/>
            <person name="Held B."/>
            <person name="Detter J.C."/>
            <person name="Tapia R."/>
            <person name="Han C."/>
            <person name="Land M."/>
            <person name="Hauser L."/>
            <person name="Markowitz V."/>
            <person name="Cheng J.-F."/>
            <person name="Hugenholtz P."/>
            <person name="Woyke T."/>
            <person name="Wu D."/>
            <person name="Tindall B."/>
            <person name="Brambilla E."/>
            <person name="Klenk H.-P."/>
            <person name="Eisen J.A."/>
        </authorList>
    </citation>
    <scope>NUCLEOTIDE SEQUENCE [LARGE SCALE GENOMIC DNA]</scope>
    <source>
        <strain evidence="1">DSM 18603</strain>
    </source>
</reference>
<protein>
    <submittedName>
        <fullName evidence="1">Uncharacterized protein</fullName>
    </submittedName>
</protein>
<sequence length="619" mass="67135">MKYFLITIKKSPRTALSFFALVSALVIGTYACKKPTEGINIIVNTGTLSKSPVLIHFTNANITSTNQPGDFAVNVTGKDSALVQMDGGGTKITASHGFLPLSLTRVATPSKNTPISFNVSASVPGFTPVTQTITLNSDTAKTVFEIKLIEYANPAPGTTALVSTSPLSAGATTSVINLTTPTTSSVPQSATLSIPAGTQMLDASGAVINAGTLNANIVQFTSGTPSIINSFPGSMKANLALDKNGKLIQGGVNFVTGGMLAINMTAGTSTVKSFSKPVSMSIELQSGLINFGTGKAVAVGDTIPLWSYNESNGVWKNEGTAIAYIDANNKLAATANITHLSYWNLDWSWGYFGGYNTSYNPLSINLTSNSTNWHGLYEVQLQSPDGNYLAGFHSYQPQYDYYQTYVRYTYYYYWYGFTYSWFDYYYYTQYNKYGFGLSQIPYTSQAKVVVYDLMQGYAKVGESAVFNPINAGSVTVNVTTPPPPDYVKVNFNLKGHCSSKDVNIGISGWFFLYNYSAALRGQWAYTYVYIYNGQIYNFGYNDNAQISNSGGALSGSIQMINGDQYFIETWNNYNWYYTSFVFSKSNFSLPSSNSISGSVVYNSSTNTATVNGTISVNCN</sequence>
<accession>H1Y7T9</accession>
<organism evidence="1 2">
    <name type="scientific">Mucilaginibacter paludis DSM 18603</name>
    <dbReference type="NCBI Taxonomy" id="714943"/>
    <lineage>
        <taxon>Bacteria</taxon>
        <taxon>Pseudomonadati</taxon>
        <taxon>Bacteroidota</taxon>
        <taxon>Sphingobacteriia</taxon>
        <taxon>Sphingobacteriales</taxon>
        <taxon>Sphingobacteriaceae</taxon>
        <taxon>Mucilaginibacter</taxon>
    </lineage>
</organism>
<evidence type="ECO:0000313" key="1">
    <source>
        <dbReference type="EMBL" id="EHQ30425.1"/>
    </source>
</evidence>
<dbReference type="RefSeq" id="WP_008512151.1">
    <property type="nucleotide sequence ID" value="NZ_CM001403.1"/>
</dbReference>
<dbReference type="Proteomes" id="UP000002774">
    <property type="component" value="Chromosome"/>
</dbReference>
<gene>
    <name evidence="1" type="ORF">Mucpa_6371</name>
</gene>
<evidence type="ECO:0000313" key="2">
    <source>
        <dbReference type="Proteomes" id="UP000002774"/>
    </source>
</evidence>
<dbReference type="HOGENOM" id="CLU_441325_0_0_10"/>